<feature type="transmembrane region" description="Helical" evidence="10">
    <location>
        <begin position="335"/>
        <end position="355"/>
    </location>
</feature>
<dbReference type="InterPro" id="IPR005829">
    <property type="entry name" value="Sugar_transporter_CS"/>
</dbReference>
<feature type="transmembrane region" description="Helical" evidence="10">
    <location>
        <begin position="269"/>
        <end position="293"/>
    </location>
</feature>
<dbReference type="NCBIfam" id="TIGR00879">
    <property type="entry name" value="SP"/>
    <property type="match status" value="1"/>
</dbReference>
<dbReference type="RefSeq" id="WP_188658219.1">
    <property type="nucleotide sequence ID" value="NZ_BMIH01000002.1"/>
</dbReference>
<dbReference type="GO" id="GO:0022857">
    <property type="term" value="F:transmembrane transporter activity"/>
    <property type="evidence" value="ECO:0007669"/>
    <property type="project" value="InterPro"/>
</dbReference>
<feature type="transmembrane region" description="Helical" evidence="10">
    <location>
        <begin position="54"/>
        <end position="75"/>
    </location>
</feature>
<evidence type="ECO:0000256" key="1">
    <source>
        <dbReference type="ARBA" id="ARBA00004651"/>
    </source>
</evidence>
<dbReference type="CDD" id="cd17359">
    <property type="entry name" value="MFS_XylE_like"/>
    <property type="match status" value="1"/>
</dbReference>
<dbReference type="PANTHER" id="PTHR48023:SF4">
    <property type="entry name" value="D-XYLOSE-PROTON SYMPORTER-LIKE 2"/>
    <property type="match status" value="1"/>
</dbReference>
<comment type="similarity">
    <text evidence="2 9">Belongs to the major facilitator superfamily. Sugar transporter (TC 2.A.1.1) family.</text>
</comment>
<dbReference type="Pfam" id="PF00083">
    <property type="entry name" value="Sugar_tr"/>
    <property type="match status" value="1"/>
</dbReference>
<keyword evidence="5" id="KW-0762">Sugar transport</keyword>
<feature type="transmembrane region" description="Helical" evidence="10">
    <location>
        <begin position="87"/>
        <end position="106"/>
    </location>
</feature>
<dbReference type="FunFam" id="1.20.1250.20:FF:000122">
    <property type="entry name" value="D-xylose transporter XylE"/>
    <property type="match status" value="1"/>
</dbReference>
<dbReference type="Gene3D" id="1.20.1250.20">
    <property type="entry name" value="MFS general substrate transporter like domains"/>
    <property type="match status" value="2"/>
</dbReference>
<dbReference type="InterPro" id="IPR047984">
    <property type="entry name" value="XylE-like"/>
</dbReference>
<dbReference type="PROSITE" id="PS00216">
    <property type="entry name" value="SUGAR_TRANSPORT_1"/>
    <property type="match status" value="2"/>
</dbReference>
<reference evidence="12" key="2">
    <citation type="submission" date="2020-09" db="EMBL/GenBank/DDBJ databases">
        <authorList>
            <person name="Sun Q."/>
            <person name="Zhou Y."/>
        </authorList>
    </citation>
    <scope>NUCLEOTIDE SEQUENCE</scope>
    <source>
        <strain evidence="12">CGMCC 1.15330</strain>
    </source>
</reference>
<keyword evidence="13" id="KW-1185">Reference proteome</keyword>
<dbReference type="SUPFAM" id="SSF103473">
    <property type="entry name" value="MFS general substrate transporter"/>
    <property type="match status" value="1"/>
</dbReference>
<keyword evidence="3 9" id="KW-0813">Transport</keyword>
<keyword evidence="7 10" id="KW-1133">Transmembrane helix</keyword>
<evidence type="ECO:0000313" key="12">
    <source>
        <dbReference type="EMBL" id="GGB27223.1"/>
    </source>
</evidence>
<evidence type="ECO:0000256" key="2">
    <source>
        <dbReference type="ARBA" id="ARBA00010992"/>
    </source>
</evidence>
<dbReference type="EMBL" id="BMIH01000002">
    <property type="protein sequence ID" value="GGB27223.1"/>
    <property type="molecule type" value="Genomic_DNA"/>
</dbReference>
<organism evidence="12 13">
    <name type="scientific">Sphingomonas metalli</name>
    <dbReference type="NCBI Taxonomy" id="1779358"/>
    <lineage>
        <taxon>Bacteria</taxon>
        <taxon>Pseudomonadati</taxon>
        <taxon>Pseudomonadota</taxon>
        <taxon>Alphaproteobacteria</taxon>
        <taxon>Sphingomonadales</taxon>
        <taxon>Sphingomonadaceae</taxon>
        <taxon>Sphingomonas</taxon>
    </lineage>
</organism>
<proteinExistence type="inferred from homology"/>
<evidence type="ECO:0000313" key="13">
    <source>
        <dbReference type="Proteomes" id="UP000623067"/>
    </source>
</evidence>
<dbReference type="InterPro" id="IPR036259">
    <property type="entry name" value="MFS_trans_sf"/>
</dbReference>
<dbReference type="InterPro" id="IPR020846">
    <property type="entry name" value="MFS_dom"/>
</dbReference>
<sequence length="474" mass="49387">MAGANDGALPQQVNIGFIAAIVAVATIGGFMFGYDSGVINGTQKGLEAAFDLGKLGIGVNVGAILVGSAIGAFGAGRLADRIGRRSVMMLAAALFLVSALLAGAASASAIFIVARIIGGLGVGAASVISPVYISEVTPAAIRGRLSSVQQVMIITGLTGAFVANFALARYAGGSTAQFWLGYPAWRWMFWLQAIPAAVYLVALLVIPESPRYLVAQGRIDEARAVLTRLFGAAEADRKVADISRSLAADHHRPKLSDLVDKTTGKIRPIVWTGIGLAVFQQFVGINVVFYYGATLWEAVGFSEDYALQTNILSGVLSIGACIATILLVDKIGRKPLLLIGSAGMAVTLAIVAWAFSTAVVGDGGAVSLPGNNGVIALIAANLYVISFNISWGPIMWVMLGEMFPNQIRGSGLAVSGFAQWIANAAISVSFPALVVSPGLAVTYTGYAIFAAISFFFVRAMVNETRGRELEDMEG</sequence>
<evidence type="ECO:0000256" key="4">
    <source>
        <dbReference type="ARBA" id="ARBA00022475"/>
    </source>
</evidence>
<evidence type="ECO:0000259" key="11">
    <source>
        <dbReference type="PROSITE" id="PS50850"/>
    </source>
</evidence>
<feature type="domain" description="Major facilitator superfamily (MFS) profile" evidence="11">
    <location>
        <begin position="21"/>
        <end position="465"/>
    </location>
</feature>
<evidence type="ECO:0000256" key="7">
    <source>
        <dbReference type="ARBA" id="ARBA00022989"/>
    </source>
</evidence>
<dbReference type="GO" id="GO:0005886">
    <property type="term" value="C:plasma membrane"/>
    <property type="evidence" value="ECO:0007669"/>
    <property type="project" value="UniProtKB-SubCell"/>
</dbReference>
<evidence type="ECO:0000256" key="8">
    <source>
        <dbReference type="ARBA" id="ARBA00023136"/>
    </source>
</evidence>
<feature type="transmembrane region" description="Helical" evidence="10">
    <location>
        <begin position="411"/>
        <end position="434"/>
    </location>
</feature>
<keyword evidence="4" id="KW-1003">Cell membrane</keyword>
<reference evidence="12" key="1">
    <citation type="journal article" date="2014" name="Int. J. Syst. Evol. Microbiol.">
        <title>Complete genome sequence of Corynebacterium casei LMG S-19264T (=DSM 44701T), isolated from a smear-ripened cheese.</title>
        <authorList>
            <consortium name="US DOE Joint Genome Institute (JGI-PGF)"/>
            <person name="Walter F."/>
            <person name="Albersmeier A."/>
            <person name="Kalinowski J."/>
            <person name="Ruckert C."/>
        </authorList>
    </citation>
    <scope>NUCLEOTIDE SEQUENCE</scope>
    <source>
        <strain evidence="12">CGMCC 1.15330</strain>
    </source>
</reference>
<evidence type="ECO:0000256" key="10">
    <source>
        <dbReference type="SAM" id="Phobius"/>
    </source>
</evidence>
<keyword evidence="8 10" id="KW-0472">Membrane</keyword>
<dbReference type="PANTHER" id="PTHR48023">
    <property type="entry name" value="D-XYLOSE-PROTON SYMPORTER-LIKE 2"/>
    <property type="match status" value="1"/>
</dbReference>
<dbReference type="AlphaFoldDB" id="A0A916T2D7"/>
<feature type="transmembrane region" description="Helical" evidence="10">
    <location>
        <begin position="12"/>
        <end position="34"/>
    </location>
</feature>
<keyword evidence="6 10" id="KW-0812">Transmembrane</keyword>
<name>A0A916T2D7_9SPHN</name>
<evidence type="ECO:0000256" key="5">
    <source>
        <dbReference type="ARBA" id="ARBA00022597"/>
    </source>
</evidence>
<feature type="transmembrane region" description="Helical" evidence="10">
    <location>
        <begin position="440"/>
        <end position="461"/>
    </location>
</feature>
<gene>
    <name evidence="12" type="ORF">GCM10011380_16060</name>
</gene>
<dbReference type="InterPro" id="IPR050820">
    <property type="entry name" value="MFS_Sugar_Transporter"/>
</dbReference>
<dbReference type="PROSITE" id="PS50850">
    <property type="entry name" value="MFS"/>
    <property type="match status" value="1"/>
</dbReference>
<dbReference type="InterPro" id="IPR005828">
    <property type="entry name" value="MFS_sugar_transport-like"/>
</dbReference>
<protein>
    <submittedName>
        <fullName evidence="12">MFS transporter</fullName>
    </submittedName>
</protein>
<feature type="transmembrane region" description="Helical" evidence="10">
    <location>
        <begin position="375"/>
        <end position="399"/>
    </location>
</feature>
<comment type="subcellular location">
    <subcellularLocation>
        <location evidence="1">Cell membrane</location>
        <topology evidence="1">Multi-pass membrane protein</topology>
    </subcellularLocation>
</comment>
<evidence type="ECO:0000256" key="6">
    <source>
        <dbReference type="ARBA" id="ARBA00022692"/>
    </source>
</evidence>
<comment type="caution">
    <text evidence="12">The sequence shown here is derived from an EMBL/GenBank/DDBJ whole genome shotgun (WGS) entry which is preliminary data.</text>
</comment>
<dbReference type="Proteomes" id="UP000623067">
    <property type="component" value="Unassembled WGS sequence"/>
</dbReference>
<evidence type="ECO:0000256" key="9">
    <source>
        <dbReference type="RuleBase" id="RU003346"/>
    </source>
</evidence>
<feature type="transmembrane region" description="Helical" evidence="10">
    <location>
        <begin position="145"/>
        <end position="167"/>
    </location>
</feature>
<feature type="transmembrane region" description="Helical" evidence="10">
    <location>
        <begin position="112"/>
        <end position="133"/>
    </location>
</feature>
<dbReference type="InterPro" id="IPR003663">
    <property type="entry name" value="Sugar/inositol_transpt"/>
</dbReference>
<evidence type="ECO:0000256" key="3">
    <source>
        <dbReference type="ARBA" id="ARBA00022448"/>
    </source>
</evidence>
<feature type="transmembrane region" description="Helical" evidence="10">
    <location>
        <begin position="305"/>
        <end position="328"/>
    </location>
</feature>
<accession>A0A916T2D7</accession>
<dbReference type="PROSITE" id="PS00217">
    <property type="entry name" value="SUGAR_TRANSPORT_2"/>
    <property type="match status" value="1"/>
</dbReference>
<feature type="transmembrane region" description="Helical" evidence="10">
    <location>
        <begin position="187"/>
        <end position="206"/>
    </location>
</feature>
<dbReference type="PRINTS" id="PR00171">
    <property type="entry name" value="SUGRTRNSPORT"/>
</dbReference>